<dbReference type="InterPro" id="IPR050091">
    <property type="entry name" value="PKS_NRPS_Biosynth_Enz"/>
</dbReference>
<keyword evidence="14" id="KW-1185">Reference proteome</keyword>
<evidence type="ECO:0000256" key="2">
    <source>
        <dbReference type="ARBA" id="ARBA00004792"/>
    </source>
</evidence>
<reference evidence="13 14" key="1">
    <citation type="submission" date="2024-09" db="EMBL/GenBank/DDBJ databases">
        <authorList>
            <person name="Sun Q."/>
            <person name="Mori K."/>
        </authorList>
    </citation>
    <scope>NUCLEOTIDE SEQUENCE [LARGE SCALE GENOMIC DNA]</scope>
    <source>
        <strain evidence="13 14">JCM 3307</strain>
    </source>
</reference>
<feature type="active site" description="Proton acceptor; for dehydratase activity" evidence="9">
    <location>
        <position position="954"/>
    </location>
</feature>
<dbReference type="Proteomes" id="UP001589608">
    <property type="component" value="Unassembled WGS sequence"/>
</dbReference>
<proteinExistence type="predicted"/>
<dbReference type="SMART" id="SM01294">
    <property type="entry name" value="PKS_PP_betabranch"/>
    <property type="match status" value="1"/>
</dbReference>
<dbReference type="Gene3D" id="3.40.366.10">
    <property type="entry name" value="Malonyl-Coenzyme A Acyl Carrier Protein, domain 2"/>
    <property type="match status" value="1"/>
</dbReference>
<evidence type="ECO:0000256" key="9">
    <source>
        <dbReference type="PROSITE-ProRule" id="PRU01363"/>
    </source>
</evidence>
<evidence type="ECO:0000256" key="6">
    <source>
        <dbReference type="ARBA" id="ARBA00023194"/>
    </source>
</evidence>
<dbReference type="SUPFAM" id="SSF55048">
    <property type="entry name" value="Probable ACP-binding domain of malonyl-CoA ACP transacylase"/>
    <property type="match status" value="1"/>
</dbReference>
<dbReference type="InterPro" id="IPR020807">
    <property type="entry name" value="PKS_DH"/>
</dbReference>
<feature type="active site" description="Proton donor; for dehydratase activity" evidence="9">
    <location>
        <position position="1108"/>
    </location>
</feature>
<dbReference type="EMBL" id="JBHMCA010000004">
    <property type="protein sequence ID" value="MFB9441495.1"/>
    <property type="molecule type" value="Genomic_DNA"/>
</dbReference>
<dbReference type="Pfam" id="PF08990">
    <property type="entry name" value="Docking"/>
    <property type="match status" value="1"/>
</dbReference>
<dbReference type="CDD" id="cd08956">
    <property type="entry name" value="KR_3_FAS_SDR_x"/>
    <property type="match status" value="1"/>
</dbReference>
<evidence type="ECO:0000313" key="13">
    <source>
        <dbReference type="EMBL" id="MFB9441495.1"/>
    </source>
</evidence>
<dbReference type="InterPro" id="IPR020841">
    <property type="entry name" value="PKS_Beta-ketoAc_synthase_dom"/>
</dbReference>
<dbReference type="PROSITE" id="PS52004">
    <property type="entry name" value="KS3_2"/>
    <property type="match status" value="1"/>
</dbReference>
<dbReference type="Gene3D" id="3.40.47.10">
    <property type="match status" value="1"/>
</dbReference>
<dbReference type="Pfam" id="PF02801">
    <property type="entry name" value="Ketoacyl-synt_C"/>
    <property type="match status" value="1"/>
</dbReference>
<keyword evidence="8" id="KW-0012">Acyltransferase</keyword>
<dbReference type="Pfam" id="PF16197">
    <property type="entry name" value="KAsynt_C_assoc"/>
    <property type="match status" value="1"/>
</dbReference>
<gene>
    <name evidence="13" type="ORF">ACFFTR_00165</name>
</gene>
<keyword evidence="6" id="KW-0045">Antibiotic biosynthesis</keyword>
<dbReference type="InterPro" id="IPR020806">
    <property type="entry name" value="PKS_PP-bd"/>
</dbReference>
<dbReference type="InterPro" id="IPR009081">
    <property type="entry name" value="PP-bd_ACP"/>
</dbReference>
<dbReference type="SUPFAM" id="SSF53901">
    <property type="entry name" value="Thiolase-like"/>
    <property type="match status" value="1"/>
</dbReference>
<keyword evidence="5" id="KW-0808">Transferase</keyword>
<keyword evidence="4" id="KW-0597">Phosphoprotein</keyword>
<dbReference type="InterPro" id="IPR013968">
    <property type="entry name" value="PKS_KR"/>
</dbReference>
<dbReference type="InterPro" id="IPR014043">
    <property type="entry name" value="Acyl_transferase_dom"/>
</dbReference>
<dbReference type="Gene3D" id="3.40.50.720">
    <property type="entry name" value="NAD(P)-binding Rossmann-like Domain"/>
    <property type="match status" value="1"/>
</dbReference>
<organism evidence="13 14">
    <name type="scientific">Dactylosporangium vinaceum</name>
    <dbReference type="NCBI Taxonomy" id="53362"/>
    <lineage>
        <taxon>Bacteria</taxon>
        <taxon>Bacillati</taxon>
        <taxon>Actinomycetota</taxon>
        <taxon>Actinomycetes</taxon>
        <taxon>Micromonosporales</taxon>
        <taxon>Micromonosporaceae</taxon>
        <taxon>Dactylosporangium</taxon>
    </lineage>
</organism>
<dbReference type="PROSITE" id="PS50075">
    <property type="entry name" value="CARRIER"/>
    <property type="match status" value="1"/>
</dbReference>
<dbReference type="InterPro" id="IPR016036">
    <property type="entry name" value="Malonyl_transacylase_ACP-bd"/>
</dbReference>
<evidence type="ECO:0000256" key="8">
    <source>
        <dbReference type="ARBA" id="ARBA00023315"/>
    </source>
</evidence>
<dbReference type="Pfam" id="PF21089">
    <property type="entry name" value="PKS_DH_N"/>
    <property type="match status" value="1"/>
</dbReference>
<keyword evidence="7" id="KW-0511">Multifunctional enzyme</keyword>
<dbReference type="RefSeq" id="WP_223101305.1">
    <property type="nucleotide sequence ID" value="NZ_CP061913.1"/>
</dbReference>
<dbReference type="Pfam" id="PF22953">
    <property type="entry name" value="SpnB_Rossmann"/>
    <property type="match status" value="1"/>
</dbReference>
<dbReference type="InterPro" id="IPR016039">
    <property type="entry name" value="Thiolase-like"/>
</dbReference>
<evidence type="ECO:0000259" key="11">
    <source>
        <dbReference type="PROSITE" id="PS52004"/>
    </source>
</evidence>
<evidence type="ECO:0000259" key="10">
    <source>
        <dbReference type="PROSITE" id="PS50075"/>
    </source>
</evidence>
<feature type="region of interest" description="N-terminal hotdog fold" evidence="9">
    <location>
        <begin position="923"/>
        <end position="1040"/>
    </location>
</feature>
<protein>
    <submittedName>
        <fullName evidence="13">SDR family NAD(P)-dependent oxidoreductase</fullName>
    </submittedName>
</protein>
<dbReference type="InterPro" id="IPR049900">
    <property type="entry name" value="PKS_mFAS_DH"/>
</dbReference>
<dbReference type="SUPFAM" id="SSF52151">
    <property type="entry name" value="FabD/lysophospholipase-like"/>
    <property type="match status" value="1"/>
</dbReference>
<comment type="cofactor">
    <cofactor evidence="1">
        <name>pantetheine 4'-phosphate</name>
        <dbReference type="ChEBI" id="CHEBI:47942"/>
    </cofactor>
</comment>
<evidence type="ECO:0000313" key="14">
    <source>
        <dbReference type="Proteomes" id="UP001589608"/>
    </source>
</evidence>
<dbReference type="InterPro" id="IPR016035">
    <property type="entry name" value="Acyl_Trfase/lysoPLipase"/>
</dbReference>
<dbReference type="SMART" id="SM00823">
    <property type="entry name" value="PKS_PP"/>
    <property type="match status" value="1"/>
</dbReference>
<feature type="domain" description="PKS/mFAS DH" evidence="12">
    <location>
        <begin position="923"/>
        <end position="1186"/>
    </location>
</feature>
<dbReference type="InterPro" id="IPR036736">
    <property type="entry name" value="ACP-like_sf"/>
</dbReference>
<comment type="pathway">
    <text evidence="2">Antibiotic biosynthesis.</text>
</comment>
<dbReference type="SUPFAM" id="SSF47336">
    <property type="entry name" value="ACP-like"/>
    <property type="match status" value="1"/>
</dbReference>
<sequence length="1761" mass="182723">MGIDPEDKVVAALRASLLDNERLRRENQRLSDQATEPVAIVGMACRLPGGVRSAEELWELLADGRDGIGPLPDNRGWDLDRLYDPDPDHPGTCYVREAGLLPDAQLFDPAFFGMSPREAATVDPQQRLLLQTTWEAFEHAGIDPTALRGSGTGVFTGIMYSDYAARLYPNPPEGVEGHLATSSAPSAASGRIAYTYGFHGPAITVDTACSSSLVATHLAVQALRRGECELAVAGGATVMATPAALIEFSRQRGLAPDGRAKPFAAAADGTIFAEGAALLVLERLGEARRNGHHVLAVIRGSAVNQDGTTSQLSAPNGPAQQRVIQAALADAGLTPDRIDAVEAHGTGTTLGDPIEAQALLHTYGRSRRDRPLYLGSIKSNVGHTQAAAGTAAIMKMVLAIGRGVLPASLHIDAPTPHVDWAGGGVELLTAAREWPSTGEPRRAGVSGFGISGTNAHVILEAFADAAPFTPAAPQDGATPWLLSARSPRALRAMAGRMHAYAADRLDLDPAAVAHRLATGRAHLEHRAVVLGRDRAERLDALAAAAAGEPHPALVSGRAPADPGGVVFVFPGQGSQWIGMARQLRAESPAFARRIDECADALAPYIGWSLVDAIEANAGAPPLERIDVVPLALFAVMIAIAGEWRDAGVSPDAVIGHSQGEIAAACVAGVLTLDQAARIVAERSRLIGTLDDSGTMAFAPLPADAVARRLPPGVHIAAINSPESTMISGSRGAVLDLVAALQAEGRRAKAIPVDYASHSPHVEAIEAALAEVLAGLEPGAGDVAIYSTVTGERIDPVALDAAYWYENLRRTVRFDPAVRAAHAAGHRRFIEMSPHPVLTVAVEQILGEPALESLRRDDGGRDRLLASFAAAHAAGVPLDWSALRPAPAGPPPALPGYPFDERPYWLDATAHTDAAGLGLRADSHPLLGAAVELPGGGLLWTGRLSLTGTPWLADHVIGTRAVLPGSAYVELALHAGARTGCEQVAELTVLAPLALDERADLQVLAAAPGPDGRRALTIRSRTDADWTDHATGALAPLPGGPVADFPAGTGTPVDIEALYDTLAAAGFAYGPAFQGLRAAWRDGDTVVADVALPEALAGQEFRLHPALLDAAVQAIGATRSAGEDAPALAGFSWQGVTLHRAGATAARVRLTVTGDREVTLLLATAAGEPIARVEALHLVPIHTAETQPLYAVEWVGTAAAAPATDLTVFEVAPAPGDPATAAATQTLATLDRLQSWLAQEHPAGHRLVIATRAADDLAGAAVWGLVRTAQDEYPGQFVLAALDDDPRSRAALAGAVGTGEPQLAVRAGAVTVPRLARAGDVERPGDLGGGTVLVTGATGGLGPIVARHLVEAHGVKHLLLVSRRGPAAPGADELLAGLAAAGAEAELVACDVADAAALAGLLAAVPPERPLTAVFHVAGVVDGGLVTTLDEPRVRAVLRAKADAAWQLHVQTADLPLRAFVLFSSLSGTLGNPGQGNYAAGNAFLDALATHRRARGRPAVALAWGVWSDQGGMTDNLSRADLGRLTRSGLTPLTTAQALQAMDQSLYSDHPALIPARLDATALRERARHGTLPALLRGLVRAPAQPAEERPVALVERLAGLGDAERRRAVLDLVRGTVAAVLGHDPADPVEDGAAFKDLGFESITAVELRNRLATALGRPLPATLVFDHPTTAALAAHLAGLLVTGPKAADPLAVLTWLEQSLAGSDPAGDARDEVAARLRELLRRFDDTTTADHTATAPIDLASASDDDLFDVLDSELGRL</sequence>
<evidence type="ECO:0000256" key="7">
    <source>
        <dbReference type="ARBA" id="ARBA00023268"/>
    </source>
</evidence>
<dbReference type="InterPro" id="IPR014030">
    <property type="entry name" value="Ketoacyl_synth_N"/>
</dbReference>
<accession>A0ABV5LY73</accession>
<dbReference type="InterPro" id="IPR055123">
    <property type="entry name" value="SpnB-like_Rossmann"/>
</dbReference>
<comment type="caution">
    <text evidence="13">The sequence shown here is derived from an EMBL/GenBank/DDBJ whole genome shotgun (WGS) entry which is preliminary data.</text>
</comment>
<dbReference type="SUPFAM" id="SSF51735">
    <property type="entry name" value="NAD(P)-binding Rossmann-fold domains"/>
    <property type="match status" value="2"/>
</dbReference>
<dbReference type="SMART" id="SM00827">
    <property type="entry name" value="PKS_AT"/>
    <property type="match status" value="1"/>
</dbReference>
<dbReference type="InterPro" id="IPR014031">
    <property type="entry name" value="Ketoacyl_synth_C"/>
</dbReference>
<dbReference type="Gene3D" id="1.10.1200.10">
    <property type="entry name" value="ACP-like"/>
    <property type="match status" value="1"/>
</dbReference>
<dbReference type="InterPro" id="IPR049552">
    <property type="entry name" value="PKS_DH_N"/>
</dbReference>
<evidence type="ECO:0000259" key="12">
    <source>
        <dbReference type="PROSITE" id="PS52019"/>
    </source>
</evidence>
<evidence type="ECO:0000256" key="5">
    <source>
        <dbReference type="ARBA" id="ARBA00022679"/>
    </source>
</evidence>
<evidence type="ECO:0000256" key="1">
    <source>
        <dbReference type="ARBA" id="ARBA00001957"/>
    </source>
</evidence>
<dbReference type="Pfam" id="PF00109">
    <property type="entry name" value="ketoacyl-synt"/>
    <property type="match status" value="1"/>
</dbReference>
<dbReference type="Gene3D" id="3.30.70.3290">
    <property type="match status" value="1"/>
</dbReference>
<dbReference type="SMART" id="SM00822">
    <property type="entry name" value="PKS_KR"/>
    <property type="match status" value="1"/>
</dbReference>
<dbReference type="SMART" id="SM00826">
    <property type="entry name" value="PKS_DH"/>
    <property type="match status" value="1"/>
</dbReference>
<dbReference type="PROSITE" id="PS00012">
    <property type="entry name" value="PHOSPHOPANTETHEINE"/>
    <property type="match status" value="1"/>
</dbReference>
<feature type="domain" description="Ketosynthase family 3 (KS3)" evidence="11">
    <location>
        <begin position="35"/>
        <end position="461"/>
    </location>
</feature>
<dbReference type="InterPro" id="IPR032821">
    <property type="entry name" value="PKS_assoc"/>
</dbReference>
<dbReference type="CDD" id="cd00833">
    <property type="entry name" value="PKS"/>
    <property type="match status" value="1"/>
</dbReference>
<dbReference type="PANTHER" id="PTHR43775">
    <property type="entry name" value="FATTY ACID SYNTHASE"/>
    <property type="match status" value="1"/>
</dbReference>
<dbReference type="Gene3D" id="3.10.129.110">
    <property type="entry name" value="Polyketide synthase dehydratase"/>
    <property type="match status" value="1"/>
</dbReference>
<dbReference type="InterPro" id="IPR006162">
    <property type="entry name" value="Ppantetheine_attach_site"/>
</dbReference>
<dbReference type="Pfam" id="PF00698">
    <property type="entry name" value="Acyl_transf_1"/>
    <property type="match status" value="1"/>
</dbReference>
<evidence type="ECO:0000256" key="4">
    <source>
        <dbReference type="ARBA" id="ARBA00022553"/>
    </source>
</evidence>
<dbReference type="PANTHER" id="PTHR43775:SF51">
    <property type="entry name" value="INACTIVE PHENOLPHTHIOCEROL SYNTHESIS POLYKETIDE SYNTHASE TYPE I PKS1-RELATED"/>
    <property type="match status" value="1"/>
</dbReference>
<name>A0ABV5LY73_9ACTN</name>
<dbReference type="SMART" id="SM00825">
    <property type="entry name" value="PKS_KS"/>
    <property type="match status" value="1"/>
</dbReference>
<dbReference type="InterPro" id="IPR001227">
    <property type="entry name" value="Ac_transferase_dom_sf"/>
</dbReference>
<dbReference type="PROSITE" id="PS52019">
    <property type="entry name" value="PKS_MFAS_DH"/>
    <property type="match status" value="1"/>
</dbReference>
<dbReference type="InterPro" id="IPR015083">
    <property type="entry name" value="NorB/c/GfsB-D-like_docking"/>
</dbReference>
<feature type="region of interest" description="C-terminal hotdog fold" evidence="9">
    <location>
        <begin position="1049"/>
        <end position="1186"/>
    </location>
</feature>
<dbReference type="InterPro" id="IPR049551">
    <property type="entry name" value="PKS_DH_C"/>
</dbReference>
<feature type="domain" description="Carrier" evidence="10">
    <location>
        <begin position="1607"/>
        <end position="1682"/>
    </location>
</feature>
<dbReference type="Pfam" id="PF08659">
    <property type="entry name" value="KR"/>
    <property type="match status" value="1"/>
</dbReference>
<keyword evidence="3" id="KW-0596">Phosphopantetheine</keyword>
<dbReference type="Pfam" id="PF14765">
    <property type="entry name" value="PS-DH"/>
    <property type="match status" value="1"/>
</dbReference>
<dbReference type="Pfam" id="PF00550">
    <property type="entry name" value="PP-binding"/>
    <property type="match status" value="1"/>
</dbReference>
<dbReference type="InterPro" id="IPR036291">
    <property type="entry name" value="NAD(P)-bd_dom_sf"/>
</dbReference>
<dbReference type="InterPro" id="IPR057326">
    <property type="entry name" value="KR_dom"/>
</dbReference>
<dbReference type="InterPro" id="IPR042104">
    <property type="entry name" value="PKS_dehydratase_sf"/>
</dbReference>
<evidence type="ECO:0000256" key="3">
    <source>
        <dbReference type="ARBA" id="ARBA00022450"/>
    </source>
</evidence>